<evidence type="ECO:0000313" key="2">
    <source>
        <dbReference type="Proteomes" id="UP000187283"/>
    </source>
</evidence>
<dbReference type="OrthoDB" id="2742885at2759"/>
<name>A0A1R1Y6P6_9FUNG</name>
<organism evidence="1 2">
    <name type="scientific">Smittium culicis</name>
    <dbReference type="NCBI Taxonomy" id="133412"/>
    <lineage>
        <taxon>Eukaryota</taxon>
        <taxon>Fungi</taxon>
        <taxon>Fungi incertae sedis</taxon>
        <taxon>Zoopagomycota</taxon>
        <taxon>Kickxellomycotina</taxon>
        <taxon>Harpellomycetes</taxon>
        <taxon>Harpellales</taxon>
        <taxon>Legeriomycetaceae</taxon>
        <taxon>Smittium</taxon>
    </lineage>
</organism>
<comment type="caution">
    <text evidence="1">The sequence shown here is derived from an EMBL/GenBank/DDBJ whole genome shotgun (WGS) entry which is preliminary data.</text>
</comment>
<dbReference type="Proteomes" id="UP000187283">
    <property type="component" value="Unassembled WGS sequence"/>
</dbReference>
<protein>
    <submittedName>
        <fullName evidence="1">Uncharacterized protein</fullName>
    </submittedName>
</protein>
<keyword evidence="2" id="KW-1185">Reference proteome</keyword>
<feature type="non-terminal residue" evidence="1">
    <location>
        <position position="36"/>
    </location>
</feature>
<gene>
    <name evidence="1" type="ORF">AYI70_g2850</name>
</gene>
<evidence type="ECO:0000313" key="1">
    <source>
        <dbReference type="EMBL" id="OMJ22484.1"/>
    </source>
</evidence>
<dbReference type="EMBL" id="LSSN01000755">
    <property type="protein sequence ID" value="OMJ22484.1"/>
    <property type="molecule type" value="Genomic_DNA"/>
</dbReference>
<proteinExistence type="predicted"/>
<dbReference type="AlphaFoldDB" id="A0A1R1Y6P6"/>
<reference evidence="1 2" key="1">
    <citation type="submission" date="2017-01" db="EMBL/GenBank/DDBJ databases">
        <authorList>
            <person name="Mah S.A."/>
            <person name="Swanson W.J."/>
            <person name="Moy G.W."/>
            <person name="Vacquier V.D."/>
        </authorList>
    </citation>
    <scope>NUCLEOTIDE SEQUENCE [LARGE SCALE GENOMIC DNA]</scope>
    <source>
        <strain evidence="1 2">GSMNP</strain>
    </source>
</reference>
<sequence>MKLIADQLISNNSKKLWNFIKSYTGKSFQSIADGPV</sequence>
<accession>A0A1R1Y6P6</accession>